<accession>A0A5C6DZ11</accession>
<comment type="caution">
    <text evidence="1">The sequence shown here is derived from an EMBL/GenBank/DDBJ whole genome shotgun (WGS) entry which is preliminary data.</text>
</comment>
<proteinExistence type="predicted"/>
<sequence>MPDMHRVVHHFGVCFFVPLRSFLDNSLGVNYNGRHSGRFAEQGYFLLLGFVRFR</sequence>
<dbReference type="Proteomes" id="UP000315471">
    <property type="component" value="Unassembled WGS sequence"/>
</dbReference>
<protein>
    <submittedName>
        <fullName evidence="1">Uncharacterized protein</fullName>
    </submittedName>
</protein>
<organism evidence="1 2">
    <name type="scientific">Novipirellula aureliae</name>
    <dbReference type="NCBI Taxonomy" id="2527966"/>
    <lineage>
        <taxon>Bacteria</taxon>
        <taxon>Pseudomonadati</taxon>
        <taxon>Planctomycetota</taxon>
        <taxon>Planctomycetia</taxon>
        <taxon>Pirellulales</taxon>
        <taxon>Pirellulaceae</taxon>
        <taxon>Novipirellula</taxon>
    </lineage>
</organism>
<name>A0A5C6DZ11_9BACT</name>
<gene>
    <name evidence="1" type="ORF">Q31b_34940</name>
</gene>
<evidence type="ECO:0000313" key="2">
    <source>
        <dbReference type="Proteomes" id="UP000315471"/>
    </source>
</evidence>
<dbReference type="AlphaFoldDB" id="A0A5C6DZ11"/>
<reference evidence="1 2" key="1">
    <citation type="submission" date="2019-02" db="EMBL/GenBank/DDBJ databases">
        <title>Deep-cultivation of Planctomycetes and their phenomic and genomic characterization uncovers novel biology.</title>
        <authorList>
            <person name="Wiegand S."/>
            <person name="Jogler M."/>
            <person name="Boedeker C."/>
            <person name="Pinto D."/>
            <person name="Vollmers J."/>
            <person name="Rivas-Marin E."/>
            <person name="Kohn T."/>
            <person name="Peeters S.H."/>
            <person name="Heuer A."/>
            <person name="Rast P."/>
            <person name="Oberbeckmann S."/>
            <person name="Bunk B."/>
            <person name="Jeske O."/>
            <person name="Meyerdierks A."/>
            <person name="Storesund J.E."/>
            <person name="Kallscheuer N."/>
            <person name="Luecker S."/>
            <person name="Lage O.M."/>
            <person name="Pohl T."/>
            <person name="Merkel B.J."/>
            <person name="Hornburger P."/>
            <person name="Mueller R.-W."/>
            <person name="Bruemmer F."/>
            <person name="Labrenz M."/>
            <person name="Spormann A.M."/>
            <person name="Op Den Camp H."/>
            <person name="Overmann J."/>
            <person name="Amann R."/>
            <person name="Jetten M.S.M."/>
            <person name="Mascher T."/>
            <person name="Medema M.H."/>
            <person name="Devos D.P."/>
            <person name="Kaster A.-K."/>
            <person name="Ovreas L."/>
            <person name="Rohde M."/>
            <person name="Galperin M.Y."/>
            <person name="Jogler C."/>
        </authorList>
    </citation>
    <scope>NUCLEOTIDE SEQUENCE [LARGE SCALE GENOMIC DNA]</scope>
    <source>
        <strain evidence="1 2">Q31b</strain>
    </source>
</reference>
<dbReference type="EMBL" id="SJPY01000005">
    <property type="protein sequence ID" value="TWU40149.1"/>
    <property type="molecule type" value="Genomic_DNA"/>
</dbReference>
<keyword evidence="2" id="KW-1185">Reference proteome</keyword>
<evidence type="ECO:0000313" key="1">
    <source>
        <dbReference type="EMBL" id="TWU40149.1"/>
    </source>
</evidence>